<dbReference type="AlphaFoldDB" id="A0A438CQV6"/>
<proteinExistence type="predicted"/>
<sequence length="252" mass="27523">MAPKKTVSSVRVSEAGEKAIDKLNAKEWRKRYPLHKGTIQRGAPVPSAGVVQGIPPLLLDSTHLHSSQPCPGADGMQHHQHAVQPRPDTIGSSCHIRQREGRRAGGGPGWMGGAIAASVEAFFSKLYLKNSGSGIEGPPCGLGGKGVLRLRLQIIRDRSQGEGLQNIAFARNLIAVVREPQEYEAKEADAERRRKLLEDRDQKKLKTLSGRLPDRRGSGPSFKENSRKEGKLVKKHGKDVKEPTPPKEFPPP</sequence>
<name>A0A438CQV6_VITVI</name>
<reference evidence="2 3" key="1">
    <citation type="journal article" date="2018" name="PLoS Genet.">
        <title>Population sequencing reveals clonal diversity and ancestral inbreeding in the grapevine cultivar Chardonnay.</title>
        <authorList>
            <person name="Roach M.J."/>
            <person name="Johnson D.L."/>
            <person name="Bohlmann J."/>
            <person name="van Vuuren H.J."/>
            <person name="Jones S.J."/>
            <person name="Pretorius I.S."/>
            <person name="Schmidt S.A."/>
            <person name="Borneman A.R."/>
        </authorList>
    </citation>
    <scope>NUCLEOTIDE SEQUENCE [LARGE SCALE GENOMIC DNA]</scope>
    <source>
        <strain evidence="3">cv. Chardonnay</strain>
        <tissue evidence="2">Leaf</tissue>
    </source>
</reference>
<evidence type="ECO:0000256" key="1">
    <source>
        <dbReference type="SAM" id="MobiDB-lite"/>
    </source>
</evidence>
<evidence type="ECO:0000313" key="3">
    <source>
        <dbReference type="Proteomes" id="UP000288805"/>
    </source>
</evidence>
<comment type="caution">
    <text evidence="2">The sequence shown here is derived from an EMBL/GenBank/DDBJ whole genome shotgun (WGS) entry which is preliminary data.</text>
</comment>
<gene>
    <name evidence="2" type="ORF">CK203_111029</name>
</gene>
<feature type="region of interest" description="Disordered" evidence="1">
    <location>
        <begin position="194"/>
        <end position="252"/>
    </location>
</feature>
<feature type="compositionally biased region" description="Basic and acidic residues" evidence="1">
    <location>
        <begin position="194"/>
        <end position="204"/>
    </location>
</feature>
<protein>
    <submittedName>
        <fullName evidence="2">Uncharacterized protein</fullName>
    </submittedName>
</protein>
<organism evidence="2 3">
    <name type="scientific">Vitis vinifera</name>
    <name type="common">Grape</name>
    <dbReference type="NCBI Taxonomy" id="29760"/>
    <lineage>
        <taxon>Eukaryota</taxon>
        <taxon>Viridiplantae</taxon>
        <taxon>Streptophyta</taxon>
        <taxon>Embryophyta</taxon>
        <taxon>Tracheophyta</taxon>
        <taxon>Spermatophyta</taxon>
        <taxon>Magnoliopsida</taxon>
        <taxon>eudicotyledons</taxon>
        <taxon>Gunneridae</taxon>
        <taxon>Pentapetalae</taxon>
        <taxon>rosids</taxon>
        <taxon>Vitales</taxon>
        <taxon>Vitaceae</taxon>
        <taxon>Viteae</taxon>
        <taxon>Vitis</taxon>
    </lineage>
</organism>
<accession>A0A438CQV6</accession>
<dbReference type="Proteomes" id="UP000288805">
    <property type="component" value="Unassembled WGS sequence"/>
</dbReference>
<dbReference type="EMBL" id="QGNW01002080">
    <property type="protein sequence ID" value="RVW25568.1"/>
    <property type="molecule type" value="Genomic_DNA"/>
</dbReference>
<feature type="region of interest" description="Disordered" evidence="1">
    <location>
        <begin position="68"/>
        <end position="93"/>
    </location>
</feature>
<evidence type="ECO:0000313" key="2">
    <source>
        <dbReference type="EMBL" id="RVW25568.1"/>
    </source>
</evidence>